<evidence type="ECO:0000259" key="5">
    <source>
        <dbReference type="PROSITE" id="PS51352"/>
    </source>
</evidence>
<feature type="domain" description="PUL" evidence="6">
    <location>
        <begin position="312"/>
        <end position="611"/>
    </location>
</feature>
<dbReference type="InterPro" id="IPR011989">
    <property type="entry name" value="ARM-like"/>
</dbReference>
<dbReference type="Gene3D" id="3.40.30.10">
    <property type="entry name" value="Glutaredoxin"/>
    <property type="match status" value="1"/>
</dbReference>
<dbReference type="Pfam" id="PF00085">
    <property type="entry name" value="Thioredoxin"/>
    <property type="match status" value="1"/>
</dbReference>
<dbReference type="OrthoDB" id="21221at2759"/>
<evidence type="ECO:0000313" key="9">
    <source>
        <dbReference type="Proteomes" id="UP000248349"/>
    </source>
</evidence>
<evidence type="ECO:0000313" key="8">
    <source>
        <dbReference type="EMBL" id="PYH49550.1"/>
    </source>
</evidence>
<dbReference type="PANTHER" id="PTHR12378">
    <property type="entry name" value="DESUMOYLATING ISOPEPTIDASE"/>
    <property type="match status" value="1"/>
</dbReference>
<dbReference type="Gene3D" id="3.90.1720.30">
    <property type="entry name" value="PPPDE domains"/>
    <property type="match status" value="1"/>
</dbReference>
<dbReference type="Gene3D" id="1.25.10.10">
    <property type="entry name" value="Leucine-rich Repeat Variant"/>
    <property type="match status" value="1"/>
</dbReference>
<dbReference type="RefSeq" id="XP_025435532.1">
    <property type="nucleotide sequence ID" value="XM_025578948.1"/>
</dbReference>
<evidence type="ECO:0000259" key="6">
    <source>
        <dbReference type="PROSITE" id="PS51396"/>
    </source>
</evidence>
<dbReference type="GO" id="GO:0006508">
    <property type="term" value="P:proteolysis"/>
    <property type="evidence" value="ECO:0007669"/>
    <property type="project" value="UniProtKB-KW"/>
</dbReference>
<sequence length="612" mass="66527">MDVELYVYDLSKGLARLYSMPLTGTQIDAIYHTSLVLNGVEYYFGQGIQTAVPGSTHHGQPMEKLHLGQTELPLDVIDEYIQSMAGIYTPESYDLFLHNCNNFTQDLAMFLLGKGIPEHIQNLPQTFLSTPFGQMMKPQIEMALRGVTQGTGTDGAQAPPASRPPAAPAPAPAPAAPSAQLSAPVTQGVVRMASSLAQLEQHLTAASDSCAVIFFTSATCPPCRMVYPTYDELAEEAGARATLIKVDISSALDVSAQYRVRATPTFMTFLKGQKVDEWSGANPAQLRGNVRLLLEMAATPTHRHRQLHLPSFQRHLPNYVTYKKIPPLDKLRQKLHPHTDDPTLTSILDFIQRRFTTTPETTGGGAADVALPASLPTFGPYLQTTISTLAPENHFALVDLVRLLFLDPRVSGYFAAEDPHHELLRTLFSSADTTTTTTDNPSYPLRITLLQLACNLFTSPLYADHFSSTSSTSSSNHLLQPLLNLTTTSLLDPHPNLRIVATSFAYNLAAHNHNARFAGHADPLPVDTQVELVASLAEALAQETQSREAVHGLVFALGLLVYEAPEEGEVVDLCKALGVAETVVAKGAEVPGLKGEDRALIREVGEVLLRKL</sequence>
<dbReference type="PROSITE" id="PS00194">
    <property type="entry name" value="THIOREDOXIN_1"/>
    <property type="match status" value="1"/>
</dbReference>
<dbReference type="Pfam" id="PF08324">
    <property type="entry name" value="PUL"/>
    <property type="match status" value="1"/>
</dbReference>
<evidence type="ECO:0000256" key="3">
    <source>
        <dbReference type="ARBA" id="ARBA00022801"/>
    </source>
</evidence>
<accession>A0A318ZZB0</accession>
<dbReference type="InterPro" id="IPR008580">
    <property type="entry name" value="PPPDE_dom"/>
</dbReference>
<gene>
    <name evidence="8" type="ORF">BP01DRAFT_412496</name>
</gene>
<comment type="similarity">
    <text evidence="1">Belongs to the DeSI family.</text>
</comment>
<dbReference type="SUPFAM" id="SSF52833">
    <property type="entry name" value="Thioredoxin-like"/>
    <property type="match status" value="1"/>
</dbReference>
<dbReference type="InterPro" id="IPR036249">
    <property type="entry name" value="Thioredoxin-like_sf"/>
</dbReference>
<evidence type="ECO:0000256" key="2">
    <source>
        <dbReference type="ARBA" id="ARBA00022670"/>
    </source>
</evidence>
<keyword evidence="2" id="KW-0645">Protease</keyword>
<organism evidence="8 9">
    <name type="scientific">Aspergillus saccharolyticus JOP 1030-1</name>
    <dbReference type="NCBI Taxonomy" id="1450539"/>
    <lineage>
        <taxon>Eukaryota</taxon>
        <taxon>Fungi</taxon>
        <taxon>Dikarya</taxon>
        <taxon>Ascomycota</taxon>
        <taxon>Pezizomycotina</taxon>
        <taxon>Eurotiomycetes</taxon>
        <taxon>Eurotiomycetidae</taxon>
        <taxon>Eurotiales</taxon>
        <taxon>Aspergillaceae</taxon>
        <taxon>Aspergillus</taxon>
        <taxon>Aspergillus subgen. Circumdati</taxon>
    </lineage>
</organism>
<feature type="domain" description="PPPDE" evidence="7">
    <location>
        <begin position="1"/>
        <end position="141"/>
    </location>
</feature>
<keyword evidence="9" id="KW-1185">Reference proteome</keyword>
<dbReference type="InterPro" id="IPR017937">
    <property type="entry name" value="Thioredoxin_CS"/>
</dbReference>
<evidence type="ECO:0000256" key="1">
    <source>
        <dbReference type="ARBA" id="ARBA00008140"/>
    </source>
</evidence>
<feature type="domain" description="Thioredoxin" evidence="5">
    <location>
        <begin position="165"/>
        <end position="295"/>
    </location>
</feature>
<dbReference type="Pfam" id="PF05903">
    <property type="entry name" value="Peptidase_C97"/>
    <property type="match status" value="1"/>
</dbReference>
<keyword evidence="3" id="KW-0378">Hydrolase</keyword>
<dbReference type="CDD" id="cd02947">
    <property type="entry name" value="TRX_family"/>
    <property type="match status" value="1"/>
</dbReference>
<name>A0A318ZZB0_9EURO</name>
<feature type="region of interest" description="Disordered" evidence="4">
    <location>
        <begin position="149"/>
        <end position="180"/>
    </location>
</feature>
<dbReference type="EMBL" id="KZ821218">
    <property type="protein sequence ID" value="PYH49550.1"/>
    <property type="molecule type" value="Genomic_DNA"/>
</dbReference>
<proteinExistence type="inferred from homology"/>
<dbReference type="AlphaFoldDB" id="A0A318ZZB0"/>
<dbReference type="Proteomes" id="UP000248349">
    <property type="component" value="Unassembled WGS sequence"/>
</dbReference>
<dbReference type="PROSITE" id="PS51352">
    <property type="entry name" value="THIOREDOXIN_2"/>
    <property type="match status" value="1"/>
</dbReference>
<protein>
    <submittedName>
        <fullName evidence="8">DUF862-domain-containing protein</fullName>
    </submittedName>
</protein>
<evidence type="ECO:0000259" key="7">
    <source>
        <dbReference type="PROSITE" id="PS51858"/>
    </source>
</evidence>
<dbReference type="InterPro" id="IPR013535">
    <property type="entry name" value="PUL_dom"/>
</dbReference>
<dbReference type="PANTHER" id="PTHR12378:SF7">
    <property type="entry name" value="DESUMOYLATING ISOPEPTIDASE 1"/>
    <property type="match status" value="1"/>
</dbReference>
<reference evidence="8 9" key="1">
    <citation type="submission" date="2016-12" db="EMBL/GenBank/DDBJ databases">
        <title>The genomes of Aspergillus section Nigri reveals drivers in fungal speciation.</title>
        <authorList>
            <consortium name="DOE Joint Genome Institute"/>
            <person name="Vesth T.C."/>
            <person name="Nybo J."/>
            <person name="Theobald S."/>
            <person name="Brandl J."/>
            <person name="Frisvad J.C."/>
            <person name="Nielsen K.F."/>
            <person name="Lyhne E.K."/>
            <person name="Kogle M.E."/>
            <person name="Kuo A."/>
            <person name="Riley R."/>
            <person name="Clum A."/>
            <person name="Nolan M."/>
            <person name="Lipzen A."/>
            <person name="Salamov A."/>
            <person name="Henrissat B."/>
            <person name="Wiebenga A."/>
            <person name="De Vries R.P."/>
            <person name="Grigoriev I.V."/>
            <person name="Mortensen U.H."/>
            <person name="Andersen M.R."/>
            <person name="Baker S.E."/>
        </authorList>
    </citation>
    <scope>NUCLEOTIDE SEQUENCE [LARGE SCALE GENOMIC DNA]</scope>
    <source>
        <strain evidence="8 9">JOP 1030-1</strain>
    </source>
</reference>
<dbReference type="PROSITE" id="PS51858">
    <property type="entry name" value="PPPDE"/>
    <property type="match status" value="1"/>
</dbReference>
<feature type="compositionally biased region" description="Pro residues" evidence="4">
    <location>
        <begin position="161"/>
        <end position="175"/>
    </location>
</feature>
<evidence type="ECO:0000256" key="4">
    <source>
        <dbReference type="SAM" id="MobiDB-lite"/>
    </source>
</evidence>
<dbReference type="SMART" id="SM01179">
    <property type="entry name" value="DUF862"/>
    <property type="match status" value="1"/>
</dbReference>
<dbReference type="GeneID" id="37080177"/>
<dbReference type="STRING" id="1450539.A0A318ZZB0"/>
<dbReference type="InterPro" id="IPR042266">
    <property type="entry name" value="PPPDE_sf"/>
</dbReference>
<dbReference type="PROSITE" id="PS51396">
    <property type="entry name" value="PUL"/>
    <property type="match status" value="1"/>
</dbReference>
<dbReference type="GO" id="GO:0070646">
    <property type="term" value="P:protein modification by small protein removal"/>
    <property type="evidence" value="ECO:0007669"/>
    <property type="project" value="TreeGrafter"/>
</dbReference>
<dbReference type="GO" id="GO:0008233">
    <property type="term" value="F:peptidase activity"/>
    <property type="evidence" value="ECO:0007669"/>
    <property type="project" value="UniProtKB-KW"/>
</dbReference>
<dbReference type="InterPro" id="IPR013766">
    <property type="entry name" value="Thioredoxin_domain"/>
</dbReference>